<accession>A0A6C0HDL2</accession>
<dbReference type="SUPFAM" id="SSF56112">
    <property type="entry name" value="Protein kinase-like (PK-like)"/>
    <property type="match status" value="1"/>
</dbReference>
<proteinExistence type="predicted"/>
<reference evidence="2" key="1">
    <citation type="journal article" date="2020" name="Nature">
        <title>Giant virus diversity and host interactions through global metagenomics.</title>
        <authorList>
            <person name="Schulz F."/>
            <person name="Roux S."/>
            <person name="Paez-Espino D."/>
            <person name="Jungbluth S."/>
            <person name="Walsh D.A."/>
            <person name="Denef V.J."/>
            <person name="McMahon K.D."/>
            <person name="Konstantinidis K.T."/>
            <person name="Eloe-Fadrosh E.A."/>
            <person name="Kyrpides N.C."/>
            <person name="Woyke T."/>
        </authorList>
    </citation>
    <scope>NUCLEOTIDE SEQUENCE</scope>
    <source>
        <strain evidence="2">GVMAG-M-3300023179-92</strain>
    </source>
</reference>
<protein>
    <recommendedName>
        <fullName evidence="3">Protein kinase domain-containing protein</fullName>
    </recommendedName>
</protein>
<dbReference type="AlphaFoldDB" id="A0A6C0HDL2"/>
<evidence type="ECO:0000256" key="1">
    <source>
        <dbReference type="SAM" id="MobiDB-lite"/>
    </source>
</evidence>
<dbReference type="InterPro" id="IPR011009">
    <property type="entry name" value="Kinase-like_dom_sf"/>
</dbReference>
<feature type="compositionally biased region" description="Acidic residues" evidence="1">
    <location>
        <begin position="121"/>
        <end position="145"/>
    </location>
</feature>
<dbReference type="Gene3D" id="1.10.510.10">
    <property type="entry name" value="Transferase(Phosphotransferase) domain 1"/>
    <property type="match status" value="1"/>
</dbReference>
<feature type="compositionally biased region" description="Basic and acidic residues" evidence="1">
    <location>
        <begin position="148"/>
        <end position="160"/>
    </location>
</feature>
<evidence type="ECO:0000313" key="2">
    <source>
        <dbReference type="EMBL" id="QHT78589.1"/>
    </source>
</evidence>
<feature type="region of interest" description="Disordered" evidence="1">
    <location>
        <begin position="120"/>
        <end position="169"/>
    </location>
</feature>
<evidence type="ECO:0008006" key="3">
    <source>
        <dbReference type="Google" id="ProtNLM"/>
    </source>
</evidence>
<organism evidence="2">
    <name type="scientific">viral metagenome</name>
    <dbReference type="NCBI Taxonomy" id="1070528"/>
    <lineage>
        <taxon>unclassified sequences</taxon>
        <taxon>metagenomes</taxon>
        <taxon>organismal metagenomes</taxon>
    </lineage>
</organism>
<sequence>MDTNLNYSHFTQTKKEIYDLLNGVKTLNSAKRKMEALSKKINYIHLFSKQGVQGLAGHLEVKKTKTPFVFKVSVELDKSVEHENSVLESLNTIKSFCPNFIGVYTMQELPVSRLFILENKEDSDSEEDGSEEDDSEEDDSEEEYSEPNSRDDEKSNEKSSSESSGSESEEIDLENLNLFTFDNEYSLNNVLFLEYISNMSLKHVIRYSDKQVLYSQILSLLCGLYMAQKHLRFTHYDLHIDNVMLKKIEDNAVFVYNLGSDAFIIPTFGIYPVIIDMGSSYCQHLEDQSMKSSPSHYDKGLQPTFYDNFNDVHHFLLSLFNEIEQDNEEYYFLSTRLMWLFRHLPLLRKKGWKMLPVDVIRNVRKFIKMLCPELYKLSSYHDMDKDFIEVLSYGIKLPWKEELDSDILKEYPNDNIEDTIVDGLKKYFVEFFTEFQKFDEIEDFEDPYDLLYVLKEIVDLVYLHSKSITKNIDKYLVKRLYNELKTRLLCCLPDIPEDIDFGKLFYNCKMSISIIRTMYYREVIPNIEKINECYSKMEVKSVLDFIKFIKRNTSVRYVYNKQTVLYIWDSVNKSSKRLMLNSLMKNDEVEKLNDLHPTMSEYKILNLLKLKK</sequence>
<dbReference type="EMBL" id="MN739934">
    <property type="protein sequence ID" value="QHT78589.1"/>
    <property type="molecule type" value="Genomic_DNA"/>
</dbReference>
<name>A0A6C0HDL2_9ZZZZ</name>